<feature type="transmembrane region" description="Helical" evidence="1">
    <location>
        <begin position="235"/>
        <end position="258"/>
    </location>
</feature>
<feature type="transmembrane region" description="Helical" evidence="1">
    <location>
        <begin position="151"/>
        <end position="170"/>
    </location>
</feature>
<feature type="transmembrane region" description="Helical" evidence="1">
    <location>
        <begin position="412"/>
        <end position="432"/>
    </location>
</feature>
<dbReference type="OrthoDB" id="4141464at2759"/>
<comment type="caution">
    <text evidence="2">The sequence shown here is derived from an EMBL/GenBank/DDBJ whole genome shotgun (WGS) entry which is preliminary data.</text>
</comment>
<keyword evidence="1" id="KW-0812">Transmembrane</keyword>
<reference evidence="2" key="1">
    <citation type="submission" date="2020-11" db="EMBL/GenBank/DDBJ databases">
        <authorList>
            <consortium name="DOE Joint Genome Institute"/>
            <person name="Ahrendt S."/>
            <person name="Riley R."/>
            <person name="Andreopoulos W."/>
            <person name="Labutti K."/>
            <person name="Pangilinan J."/>
            <person name="Ruiz-Duenas F.J."/>
            <person name="Barrasa J.M."/>
            <person name="Sanchez-Garcia M."/>
            <person name="Camarero S."/>
            <person name="Miyauchi S."/>
            <person name="Serrano A."/>
            <person name="Linde D."/>
            <person name="Babiker R."/>
            <person name="Drula E."/>
            <person name="Ayuso-Fernandez I."/>
            <person name="Pacheco R."/>
            <person name="Padilla G."/>
            <person name="Ferreira P."/>
            <person name="Barriuso J."/>
            <person name="Kellner H."/>
            <person name="Castanera R."/>
            <person name="Alfaro M."/>
            <person name="Ramirez L."/>
            <person name="Pisabarro A.G."/>
            <person name="Kuo A."/>
            <person name="Tritt A."/>
            <person name="Lipzen A."/>
            <person name="He G."/>
            <person name="Yan M."/>
            <person name="Ng V."/>
            <person name="Cullen D."/>
            <person name="Martin F."/>
            <person name="Rosso M.-N."/>
            <person name="Henrissat B."/>
            <person name="Hibbett D."/>
            <person name="Martinez A.T."/>
            <person name="Grigoriev I.V."/>
        </authorList>
    </citation>
    <scope>NUCLEOTIDE SEQUENCE</scope>
    <source>
        <strain evidence="2">CBS 506.95</strain>
    </source>
</reference>
<feature type="transmembrane region" description="Helical" evidence="1">
    <location>
        <begin position="369"/>
        <end position="391"/>
    </location>
</feature>
<keyword evidence="3" id="KW-1185">Reference proteome</keyword>
<evidence type="ECO:0000313" key="2">
    <source>
        <dbReference type="EMBL" id="KAF9525790.1"/>
    </source>
</evidence>
<dbReference type="AlphaFoldDB" id="A0A9P6EB64"/>
<name>A0A9P6EB64_9AGAR</name>
<feature type="transmembrane region" description="Helical" evidence="1">
    <location>
        <begin position="182"/>
        <end position="202"/>
    </location>
</feature>
<evidence type="ECO:0000313" key="3">
    <source>
        <dbReference type="Proteomes" id="UP000807306"/>
    </source>
</evidence>
<feature type="transmembrane region" description="Helical" evidence="1">
    <location>
        <begin position="438"/>
        <end position="467"/>
    </location>
</feature>
<protein>
    <submittedName>
        <fullName evidence="2">Uncharacterized protein</fullName>
    </submittedName>
</protein>
<proteinExistence type="predicted"/>
<accession>A0A9P6EB64</accession>
<feature type="transmembrane region" description="Helical" evidence="1">
    <location>
        <begin position="285"/>
        <end position="306"/>
    </location>
</feature>
<dbReference type="EMBL" id="MU157879">
    <property type="protein sequence ID" value="KAF9525790.1"/>
    <property type="molecule type" value="Genomic_DNA"/>
</dbReference>
<keyword evidence="1" id="KW-0472">Membrane</keyword>
<gene>
    <name evidence="2" type="ORF">CPB83DRAFT_858891</name>
</gene>
<feature type="transmembrane region" description="Helical" evidence="1">
    <location>
        <begin position="318"/>
        <end position="337"/>
    </location>
</feature>
<dbReference type="Proteomes" id="UP000807306">
    <property type="component" value="Unassembled WGS sequence"/>
</dbReference>
<keyword evidence="1" id="KW-1133">Transmembrane helix</keyword>
<evidence type="ECO:0000256" key="1">
    <source>
        <dbReference type="SAM" id="Phobius"/>
    </source>
</evidence>
<organism evidence="2 3">
    <name type="scientific">Crepidotus variabilis</name>
    <dbReference type="NCBI Taxonomy" id="179855"/>
    <lineage>
        <taxon>Eukaryota</taxon>
        <taxon>Fungi</taxon>
        <taxon>Dikarya</taxon>
        <taxon>Basidiomycota</taxon>
        <taxon>Agaricomycotina</taxon>
        <taxon>Agaricomycetes</taxon>
        <taxon>Agaricomycetidae</taxon>
        <taxon>Agaricales</taxon>
        <taxon>Agaricineae</taxon>
        <taxon>Crepidotaceae</taxon>
        <taxon>Crepidotus</taxon>
    </lineage>
</organism>
<sequence>MSHVENNEQTPILQDLLSSSNEHRNKRIHFLDNLRITLFLLLVAHHAAQEAVRVRGDIGRLQLVLLSLFSAMNKSCLWSTFFLVSGCSTAIALGDHFECTEPADSRSAACNQTSVDEDNTHSPLVRSKTVKQVHPDGSYCYHFTRHTLFPALRYIIFLQPLLCFCLRPWNNIFESDRDPSRLSGPVLYILFLSSTVYTHLIVRFIKKRWSLKTGLSPPVSTNFSREHEDNFPKQFVACGVVVTTLLIIYTFCSCTTHLPVLDALEPLLIFVQYDTITPDAPLSYIFAYTLGVYLPSIVPVLTVNSYHLPRLILTKPSYPWLCLAAGLTVSWASMAIAQDLSPPLFEHIRIVQRYGRQLFPSGGFNAHTVFFVIWHTFNTLFIPFFTFLAFAKSSFMQQPLPSRRFLGEGFEKRMAIIPYVHMITVLIAVHCFKGLNPIMLTCALTWIVGLLLALPMVLCWPGVGYICRNWLFAMPAMIWDIWSCGQC</sequence>